<evidence type="ECO:0000313" key="4">
    <source>
        <dbReference type="Proteomes" id="UP001322785"/>
    </source>
</evidence>
<feature type="transmembrane region" description="Helical" evidence="2">
    <location>
        <begin position="69"/>
        <end position="92"/>
    </location>
</feature>
<dbReference type="Proteomes" id="UP001322785">
    <property type="component" value="Chromosome"/>
</dbReference>
<keyword evidence="2" id="KW-1133">Transmembrane helix</keyword>
<sequence length="126" mass="13638">MALLACRDCQGKVSSTAMSCVHCGNVLRVQKPGFLGLVIRILYFLFSVALVIITFGAMRYAQPLDGRALMIPVVAFGIWFTVSISLAVLLYVTRHGRIVRVDGATDGEQPSVGSGWSSQGRKDVSF</sequence>
<accession>A0ABZ0ZDG0</accession>
<evidence type="ECO:0000313" key="3">
    <source>
        <dbReference type="EMBL" id="WQN36640.1"/>
    </source>
</evidence>
<gene>
    <name evidence="3" type="ORF">U5G49_001729</name>
</gene>
<dbReference type="RefSeq" id="WP_193444960.1">
    <property type="nucleotide sequence ID" value="NZ_BSOQ01000045.1"/>
</dbReference>
<keyword evidence="2" id="KW-0812">Transmembrane</keyword>
<feature type="region of interest" description="Disordered" evidence="1">
    <location>
        <begin position="106"/>
        <end position="126"/>
    </location>
</feature>
<keyword evidence="4" id="KW-1185">Reference proteome</keyword>
<evidence type="ECO:0000256" key="2">
    <source>
        <dbReference type="SAM" id="Phobius"/>
    </source>
</evidence>
<evidence type="ECO:0008006" key="5">
    <source>
        <dbReference type="Google" id="ProtNLM"/>
    </source>
</evidence>
<proteinExistence type="predicted"/>
<name>A0ABZ0ZDG0_9HYPH</name>
<organism evidence="3 4">
    <name type="scientific">Rhizobium indigoferae</name>
    <dbReference type="NCBI Taxonomy" id="158891"/>
    <lineage>
        <taxon>Bacteria</taxon>
        <taxon>Pseudomonadati</taxon>
        <taxon>Pseudomonadota</taxon>
        <taxon>Alphaproteobacteria</taxon>
        <taxon>Hyphomicrobiales</taxon>
        <taxon>Rhizobiaceae</taxon>
        <taxon>Rhizobium/Agrobacterium group</taxon>
        <taxon>Rhizobium</taxon>
    </lineage>
</organism>
<keyword evidence="2" id="KW-0472">Membrane</keyword>
<dbReference type="EMBL" id="CP140635">
    <property type="protein sequence ID" value="WQN36640.1"/>
    <property type="molecule type" value="Genomic_DNA"/>
</dbReference>
<evidence type="ECO:0000256" key="1">
    <source>
        <dbReference type="SAM" id="MobiDB-lite"/>
    </source>
</evidence>
<reference evidence="3 4" key="1">
    <citation type="submission" date="2023-12" db="EMBL/GenBank/DDBJ databases">
        <authorList>
            <person name="Menendez E."/>
            <person name="Kaur S."/>
            <person name="Flores-Felix J.D."/>
            <person name="diCenzo G.C."/>
            <person name="Peix A."/>
            <person name="Velazquez E."/>
        </authorList>
    </citation>
    <scope>NUCLEOTIDE SEQUENCE [LARGE SCALE GENOMIC DNA]</scope>
    <source>
        <strain evidence="3 4">CIP 108029</strain>
    </source>
</reference>
<feature type="transmembrane region" description="Helical" evidence="2">
    <location>
        <begin position="37"/>
        <end position="57"/>
    </location>
</feature>
<protein>
    <recommendedName>
        <fullName evidence="5">Zinc ribbon domain-containing protein</fullName>
    </recommendedName>
</protein>